<dbReference type="AlphaFoldDB" id="A0A8D8U2E2"/>
<evidence type="ECO:0000313" key="1">
    <source>
        <dbReference type="EMBL" id="CAG6699471.1"/>
    </source>
</evidence>
<dbReference type="EMBL" id="HBUF01339037">
    <property type="protein sequence ID" value="CAG6699471.1"/>
    <property type="molecule type" value="Transcribed_RNA"/>
</dbReference>
<reference evidence="1" key="1">
    <citation type="submission" date="2021-05" db="EMBL/GenBank/DDBJ databases">
        <authorList>
            <person name="Alioto T."/>
            <person name="Alioto T."/>
            <person name="Gomez Garrido J."/>
        </authorList>
    </citation>
    <scope>NUCLEOTIDE SEQUENCE</scope>
</reference>
<organism evidence="1">
    <name type="scientific">Cacopsylla melanoneura</name>
    <dbReference type="NCBI Taxonomy" id="428564"/>
    <lineage>
        <taxon>Eukaryota</taxon>
        <taxon>Metazoa</taxon>
        <taxon>Ecdysozoa</taxon>
        <taxon>Arthropoda</taxon>
        <taxon>Hexapoda</taxon>
        <taxon>Insecta</taxon>
        <taxon>Pterygota</taxon>
        <taxon>Neoptera</taxon>
        <taxon>Paraneoptera</taxon>
        <taxon>Hemiptera</taxon>
        <taxon>Sternorrhyncha</taxon>
        <taxon>Psylloidea</taxon>
        <taxon>Psyllidae</taxon>
        <taxon>Psyllinae</taxon>
        <taxon>Cacopsylla</taxon>
    </lineage>
</organism>
<accession>A0A8D8U2E2</accession>
<name>A0A8D8U2E2_9HEMI</name>
<protein>
    <submittedName>
        <fullName evidence="1">Uncharacterized protein</fullName>
    </submittedName>
</protein>
<proteinExistence type="predicted"/>
<sequence>MLSLHLSFGLPLDRFPSTSSVIAMNGVLVSSILATCPAYFNLLAFNTCMIFGALYLSSNSLFFKLRHSPVLESITGPNILRNTFLSNTRNLLSSALLTVKITSNNLKCQNPFNLTFLQQGILNVLSPPYVPYTVILNSSLETNNNNVQDPPYLQSNYSHESFEFTLSSIHPSAGDSNYSQQIEMSKSFQSDFSSAGYSNYSQDETNDWLDWIQIKEVKCVAPQCKKILIMKKSTLILLFYPFVQISR</sequence>